<dbReference type="GeneID" id="66796711"/>
<dbReference type="AlphaFoldDB" id="A0A4Y8WQ44"/>
<dbReference type="Proteomes" id="UP000297225">
    <property type="component" value="Unassembled WGS sequence"/>
</dbReference>
<sequence length="164" mass="17782">MNKKIMGALVAVIAMFGLSANAQNVMDKSSSIFTVGVGITDHRIPLSVAFDHGIVGNVFDIPDATLSLGGMLGTSFGRGHNGLFIGPRVGLHYHFIPQLDTYMSLMLGLEAGKYKDHNVNTDWYTDMRWGAHVGARYMFTPTVGGFIELGYGYSFANIGLAFKL</sequence>
<dbReference type="OrthoDB" id="1118003at2"/>
<proteinExistence type="predicted"/>
<gene>
    <name evidence="1" type="ORF">E4P47_04420</name>
</gene>
<protein>
    <recommendedName>
        <fullName evidence="3">Outer membrane protein beta-barrel domain-containing protein</fullName>
    </recommendedName>
</protein>
<dbReference type="EMBL" id="SPNC01000049">
    <property type="protein sequence ID" value="TFH95462.1"/>
    <property type="molecule type" value="Genomic_DNA"/>
</dbReference>
<dbReference type="STRING" id="1122973.GCA_000379925_01475"/>
<name>A0A4Y8WQ44_9PORP</name>
<evidence type="ECO:0008006" key="3">
    <source>
        <dbReference type="Google" id="ProtNLM"/>
    </source>
</evidence>
<evidence type="ECO:0000313" key="1">
    <source>
        <dbReference type="EMBL" id="TFH95462.1"/>
    </source>
</evidence>
<reference evidence="1 2" key="1">
    <citation type="submission" date="2019-03" db="EMBL/GenBank/DDBJ databases">
        <title>Porphyromonas levii Isolated from the Uterus of Dairy Cows.</title>
        <authorList>
            <person name="Francis A.M."/>
        </authorList>
    </citation>
    <scope>NUCLEOTIDE SEQUENCE [LARGE SCALE GENOMIC DNA]</scope>
    <source>
        <strain evidence="1 2">AF5678</strain>
    </source>
</reference>
<dbReference type="RefSeq" id="WP_134849941.1">
    <property type="nucleotide sequence ID" value="NZ_CP197400.1"/>
</dbReference>
<keyword evidence="2" id="KW-1185">Reference proteome</keyword>
<organism evidence="1 2">
    <name type="scientific">Porphyromonas levii</name>
    <dbReference type="NCBI Taxonomy" id="28114"/>
    <lineage>
        <taxon>Bacteria</taxon>
        <taxon>Pseudomonadati</taxon>
        <taxon>Bacteroidota</taxon>
        <taxon>Bacteroidia</taxon>
        <taxon>Bacteroidales</taxon>
        <taxon>Porphyromonadaceae</taxon>
        <taxon>Porphyromonas</taxon>
    </lineage>
</organism>
<accession>A0A4Y8WQ44</accession>
<comment type="caution">
    <text evidence="1">The sequence shown here is derived from an EMBL/GenBank/DDBJ whole genome shotgun (WGS) entry which is preliminary data.</text>
</comment>
<evidence type="ECO:0000313" key="2">
    <source>
        <dbReference type="Proteomes" id="UP000297225"/>
    </source>
</evidence>